<dbReference type="InterPro" id="IPR018959">
    <property type="entry name" value="DUF1989"/>
</dbReference>
<dbReference type="Pfam" id="PF09347">
    <property type="entry name" value="DUF1989"/>
    <property type="match status" value="1"/>
</dbReference>
<evidence type="ECO:0000313" key="4">
    <source>
        <dbReference type="Proteomes" id="UP000055611"/>
    </source>
</evidence>
<reference evidence="3 5" key="2">
    <citation type="submission" date="2019-03" db="EMBL/GenBank/DDBJ databases">
        <title>Genomic Encyclopedia of Type Strains, Phase IV (KMG-IV): sequencing the most valuable type-strain genomes for metagenomic binning, comparative biology and taxonomic classification.</title>
        <authorList>
            <person name="Goeker M."/>
        </authorList>
    </citation>
    <scope>NUCLEOTIDE SEQUENCE [LARGE SCALE GENOMIC DNA]</scope>
    <source>
        <strain evidence="3 5">DSM 101483</strain>
    </source>
</reference>
<dbReference type="OrthoDB" id="9772660at2"/>
<dbReference type="EMBL" id="CP014206">
    <property type="protein sequence ID" value="AMK12542.1"/>
    <property type="molecule type" value="Genomic_DNA"/>
</dbReference>
<keyword evidence="4" id="KW-1185">Reference proteome</keyword>
<sequence length="201" mass="22150">MTTAPTRIPPRTGKAVFLKAGQAIKIINTHGQQIVDTWAFNPYDMSEYLSMQHTRAYLNKVIPGVGDALVSNRRRPLLHLEEDTSPGVHDTLIAACDIYRYIGLGVDEYHDNCQDNMYAAMAALGHTPCTCPSPLNLWMNTPATDNVVEWLPPVSKPGDYVVLRAAVDCVVAMSNCPQDILPINGEACDPTETHFEILEAK</sequence>
<accession>A0A126QRK2</accession>
<dbReference type="PANTHER" id="PTHR31527">
    <property type="entry name" value="RE64534P"/>
    <property type="match status" value="1"/>
</dbReference>
<evidence type="ECO:0000313" key="3">
    <source>
        <dbReference type="EMBL" id="TDT90852.1"/>
    </source>
</evidence>
<dbReference type="Proteomes" id="UP000055611">
    <property type="component" value="Chromosome"/>
</dbReference>
<protein>
    <submittedName>
        <fullName evidence="2">Aminomethyltransferase</fullName>
    </submittedName>
</protein>
<reference evidence="2 4" key="1">
    <citation type="journal article" date="2016" name="Front. Microbiol.">
        <title>Genome Sequence of the Piezophilic, Mesophilic Sulfate-Reducing Bacterium Desulfovibrio indicus J2T.</title>
        <authorList>
            <person name="Cao J."/>
            <person name="Maignien L."/>
            <person name="Shao Z."/>
            <person name="Alain K."/>
            <person name="Jebbar M."/>
        </authorList>
    </citation>
    <scope>NUCLEOTIDE SEQUENCE [LARGE SCALE GENOMIC DNA]</scope>
    <source>
        <strain evidence="2 4">J2</strain>
    </source>
</reference>
<evidence type="ECO:0000259" key="1">
    <source>
        <dbReference type="Pfam" id="PF09347"/>
    </source>
</evidence>
<dbReference type="KEGG" id="dej:AWY79_16255"/>
<dbReference type="AlphaFoldDB" id="A0A126QRK2"/>
<name>A0A126QRK2_9BACT</name>
<evidence type="ECO:0000313" key="2">
    <source>
        <dbReference type="EMBL" id="AMK12542.1"/>
    </source>
</evidence>
<dbReference type="EMBL" id="SOBK01000002">
    <property type="protein sequence ID" value="TDT90852.1"/>
    <property type="molecule type" value="Genomic_DNA"/>
</dbReference>
<evidence type="ECO:0000313" key="5">
    <source>
        <dbReference type="Proteomes" id="UP000295506"/>
    </source>
</evidence>
<feature type="domain" description="DUF1989" evidence="1">
    <location>
        <begin position="7"/>
        <end position="170"/>
    </location>
</feature>
<proteinExistence type="predicted"/>
<dbReference type="PANTHER" id="PTHR31527:SF0">
    <property type="entry name" value="RE64534P"/>
    <property type="match status" value="1"/>
</dbReference>
<dbReference type="RefSeq" id="WP_066806216.1">
    <property type="nucleotide sequence ID" value="NZ_CP014206.1"/>
</dbReference>
<gene>
    <name evidence="2" type="ORF">AWY79_16255</name>
    <name evidence="3" type="ORF">EDC59_102285</name>
</gene>
<organism evidence="3 5">
    <name type="scientific">Pseudodesulfovibrio indicus</name>
    <dbReference type="NCBI Taxonomy" id="1716143"/>
    <lineage>
        <taxon>Bacteria</taxon>
        <taxon>Pseudomonadati</taxon>
        <taxon>Thermodesulfobacteriota</taxon>
        <taxon>Desulfovibrionia</taxon>
        <taxon>Desulfovibrionales</taxon>
        <taxon>Desulfovibrionaceae</taxon>
    </lineage>
</organism>
<dbReference type="Proteomes" id="UP000295506">
    <property type="component" value="Unassembled WGS sequence"/>
</dbReference>